<gene>
    <name evidence="2" type="ORF">K504DRAFT_460864</name>
</gene>
<evidence type="ECO:0000313" key="3">
    <source>
        <dbReference type="Proteomes" id="UP000799428"/>
    </source>
</evidence>
<reference evidence="2" key="1">
    <citation type="journal article" date="2020" name="Stud. Mycol.">
        <title>101 Dothideomycetes genomes: a test case for predicting lifestyles and emergence of pathogens.</title>
        <authorList>
            <person name="Haridas S."/>
            <person name="Albert R."/>
            <person name="Binder M."/>
            <person name="Bloem J."/>
            <person name="Labutti K."/>
            <person name="Salamov A."/>
            <person name="Andreopoulos B."/>
            <person name="Baker S."/>
            <person name="Barry K."/>
            <person name="Bills G."/>
            <person name="Bluhm B."/>
            <person name="Cannon C."/>
            <person name="Castanera R."/>
            <person name="Culley D."/>
            <person name="Daum C."/>
            <person name="Ezra D."/>
            <person name="Gonzalez J."/>
            <person name="Henrissat B."/>
            <person name="Kuo A."/>
            <person name="Liang C."/>
            <person name="Lipzen A."/>
            <person name="Lutzoni F."/>
            <person name="Magnuson J."/>
            <person name="Mondo S."/>
            <person name="Nolan M."/>
            <person name="Ohm R."/>
            <person name="Pangilinan J."/>
            <person name="Park H.-J."/>
            <person name="Ramirez L."/>
            <person name="Alfaro M."/>
            <person name="Sun H."/>
            <person name="Tritt A."/>
            <person name="Yoshinaga Y."/>
            <person name="Zwiers L.-H."/>
            <person name="Turgeon B."/>
            <person name="Goodwin S."/>
            <person name="Spatafora J."/>
            <person name="Crous P."/>
            <person name="Grigoriev I."/>
        </authorList>
    </citation>
    <scope>NUCLEOTIDE SEQUENCE</scope>
    <source>
        <strain evidence="2">CBS 279.74</strain>
    </source>
</reference>
<dbReference type="CDD" id="cd09917">
    <property type="entry name" value="F-box_SF"/>
    <property type="match status" value="1"/>
</dbReference>
<accession>A0A6G1JWW1</accession>
<dbReference type="EMBL" id="MU005780">
    <property type="protein sequence ID" value="KAF2705094.1"/>
    <property type="molecule type" value="Genomic_DNA"/>
</dbReference>
<evidence type="ECO:0000259" key="1">
    <source>
        <dbReference type="PROSITE" id="PS50181"/>
    </source>
</evidence>
<name>A0A6G1JWW1_9PLEO</name>
<dbReference type="AlphaFoldDB" id="A0A6G1JWW1"/>
<sequence>MAYLPDEIVDMILIQLSLDDEPLMKKNKTLAALSRVSRQYHRIVESYLYTQLAIREKRAAILLLRTLQSQPRLGKYCTRLEARRSPLTDFSTGNDDAPGPGNTMEIGPNMIPLYLPNLEYLDVSKVMHRLQHVNTGSTVLPWMHLMMPAGLMATRWPSNGDFKCLKRIDADIHGVHIANLMDVFRLPAIETLNFTRGTLALPVDAGGADMDFYFDQWDFANPSIKHLSLYGAKPALDLHTPVFLAYACHHLESLAIIGSKKYEYGAHLLRCMVMMFQHPIANRLKSVQLYDERTRSHDHVNGPSFNHHVRQMAFLSPTTEWKVDFDIIDCLWYPPKRFFKIPPFLETLHIRSTSTMKPPSIQNFCAALEDLSRMVELGSYKKLNKVVVEMQVHDRLVLAGWKRIRNTLADAGVEFQVGKKKDCKLTLKKVAVTVRVGLRGLIGGSM</sequence>
<dbReference type="Proteomes" id="UP000799428">
    <property type="component" value="Unassembled WGS sequence"/>
</dbReference>
<organism evidence="2 3">
    <name type="scientific">Pleomassaria siparia CBS 279.74</name>
    <dbReference type="NCBI Taxonomy" id="1314801"/>
    <lineage>
        <taxon>Eukaryota</taxon>
        <taxon>Fungi</taxon>
        <taxon>Dikarya</taxon>
        <taxon>Ascomycota</taxon>
        <taxon>Pezizomycotina</taxon>
        <taxon>Dothideomycetes</taxon>
        <taxon>Pleosporomycetidae</taxon>
        <taxon>Pleosporales</taxon>
        <taxon>Pleomassariaceae</taxon>
        <taxon>Pleomassaria</taxon>
    </lineage>
</organism>
<keyword evidence="3" id="KW-1185">Reference proteome</keyword>
<evidence type="ECO:0000313" key="2">
    <source>
        <dbReference type="EMBL" id="KAF2705094.1"/>
    </source>
</evidence>
<proteinExistence type="predicted"/>
<dbReference type="InterPro" id="IPR001810">
    <property type="entry name" value="F-box_dom"/>
</dbReference>
<dbReference type="PROSITE" id="PS50181">
    <property type="entry name" value="FBOX"/>
    <property type="match status" value="1"/>
</dbReference>
<feature type="domain" description="F-box" evidence="1">
    <location>
        <begin position="1"/>
        <end position="52"/>
    </location>
</feature>
<protein>
    <recommendedName>
        <fullName evidence="1">F-box domain-containing protein</fullName>
    </recommendedName>
</protein>
<dbReference type="OrthoDB" id="3799107at2759"/>